<dbReference type="Gene3D" id="1.20.1250.20">
    <property type="entry name" value="MFS general substrate transporter like domains"/>
    <property type="match status" value="2"/>
</dbReference>
<feature type="transmembrane region" description="Helical" evidence="6">
    <location>
        <begin position="393"/>
        <end position="414"/>
    </location>
</feature>
<evidence type="ECO:0000256" key="5">
    <source>
        <dbReference type="ARBA" id="ARBA00023136"/>
    </source>
</evidence>
<feature type="transmembrane region" description="Helical" evidence="6">
    <location>
        <begin position="272"/>
        <end position="293"/>
    </location>
</feature>
<dbReference type="PANTHER" id="PTHR11662">
    <property type="entry name" value="SOLUTE CARRIER FAMILY 17"/>
    <property type="match status" value="1"/>
</dbReference>
<accession>A0A927N113</accession>
<evidence type="ECO:0000313" key="8">
    <source>
        <dbReference type="EMBL" id="MBE1610655.1"/>
    </source>
</evidence>
<keyword evidence="3 6" id="KW-0812">Transmembrane</keyword>
<dbReference type="Proteomes" id="UP000638648">
    <property type="component" value="Unassembled WGS sequence"/>
</dbReference>
<dbReference type="InterPro" id="IPR000849">
    <property type="entry name" value="Sugar_P_transporter"/>
</dbReference>
<dbReference type="PROSITE" id="PS50850">
    <property type="entry name" value="MFS"/>
    <property type="match status" value="1"/>
</dbReference>
<dbReference type="CDD" id="cd17319">
    <property type="entry name" value="MFS_ExuT_GudP_like"/>
    <property type="match status" value="1"/>
</dbReference>
<comment type="caution">
    <text evidence="8">The sequence shown here is derived from an EMBL/GenBank/DDBJ whole genome shotgun (WGS) entry which is preliminary data.</text>
</comment>
<feature type="transmembrane region" description="Helical" evidence="6">
    <location>
        <begin position="232"/>
        <end position="252"/>
    </location>
</feature>
<feature type="transmembrane region" description="Helical" evidence="6">
    <location>
        <begin position="305"/>
        <end position="323"/>
    </location>
</feature>
<evidence type="ECO:0000313" key="9">
    <source>
        <dbReference type="Proteomes" id="UP000638648"/>
    </source>
</evidence>
<reference evidence="8" key="1">
    <citation type="submission" date="2020-10" db="EMBL/GenBank/DDBJ databases">
        <title>Sequencing the genomes of 1000 actinobacteria strains.</title>
        <authorList>
            <person name="Klenk H.-P."/>
        </authorList>
    </citation>
    <scope>NUCLEOTIDE SEQUENCE</scope>
    <source>
        <strain evidence="8">DSM 45354</strain>
    </source>
</reference>
<dbReference type="InterPro" id="IPR011701">
    <property type="entry name" value="MFS"/>
</dbReference>
<feature type="transmembrane region" description="Helical" evidence="6">
    <location>
        <begin position="367"/>
        <end position="387"/>
    </location>
</feature>
<evidence type="ECO:0000259" key="7">
    <source>
        <dbReference type="PROSITE" id="PS50850"/>
    </source>
</evidence>
<dbReference type="PIRSF" id="PIRSF002808">
    <property type="entry name" value="Hexose_phosphate_transp"/>
    <property type="match status" value="1"/>
</dbReference>
<proteinExistence type="predicted"/>
<keyword evidence="5 6" id="KW-0472">Membrane</keyword>
<feature type="transmembrane region" description="Helical" evidence="6">
    <location>
        <begin position="329"/>
        <end position="355"/>
    </location>
</feature>
<dbReference type="EMBL" id="JADBEM010000001">
    <property type="protein sequence ID" value="MBE1610655.1"/>
    <property type="molecule type" value="Genomic_DNA"/>
</dbReference>
<keyword evidence="2" id="KW-1003">Cell membrane</keyword>
<dbReference type="AlphaFoldDB" id="A0A927N113"/>
<keyword evidence="4 6" id="KW-1133">Transmembrane helix</keyword>
<sequence>MRAPRRRWWVYALLFLLVTINYMDRSALSVAANPIAHEFGLSPGEVGLLLSVFLWSYIVCLIPSGIMADRLGSRRTNAISIVVWSAALMLVGVLRGFGGLLAARLLMGAGESPSYPASGKVLQEWAPAGERGRVTATYNSGAYAGPAIGAVAAAALVTSFSWRTMFVVLGAVGFVWLVAWLIWFRDPTQARWLSEEERAKILRERGLAQERPAPVGEPGVGVLSLLRYRSMWGVALVQSAAVYTQYLFLTWLPGYLEQAHGLSILRSGTFTAIPYVVATVLGIVLGVVFDRTLDADARASGRRRVTVAGCLLVSSVVLLTPFVGSVALILVLVSVSLTCVSTAVSMNLALLGDLLRSPRLAGRANSIAMMGGNLFGLAAPIVTGFVVQLTHSYTTAFVVAGAFLLAGTSVALTLTRKPIGTSTNTRELAAA</sequence>
<evidence type="ECO:0000256" key="4">
    <source>
        <dbReference type="ARBA" id="ARBA00022989"/>
    </source>
</evidence>
<evidence type="ECO:0000256" key="6">
    <source>
        <dbReference type="SAM" id="Phobius"/>
    </source>
</evidence>
<name>A0A927N113_9ACTN</name>
<dbReference type="PANTHER" id="PTHR11662:SF399">
    <property type="entry name" value="FI19708P1-RELATED"/>
    <property type="match status" value="1"/>
</dbReference>
<feature type="domain" description="Major facilitator superfamily (MFS) profile" evidence="7">
    <location>
        <begin position="10"/>
        <end position="419"/>
    </location>
</feature>
<keyword evidence="9" id="KW-1185">Reference proteome</keyword>
<organism evidence="8 9">
    <name type="scientific">Actinopolymorpha pittospori</name>
    <dbReference type="NCBI Taxonomy" id="648752"/>
    <lineage>
        <taxon>Bacteria</taxon>
        <taxon>Bacillati</taxon>
        <taxon>Actinomycetota</taxon>
        <taxon>Actinomycetes</taxon>
        <taxon>Propionibacteriales</taxon>
        <taxon>Actinopolymorphaceae</taxon>
        <taxon>Actinopolymorpha</taxon>
    </lineage>
</organism>
<feature type="transmembrane region" description="Helical" evidence="6">
    <location>
        <begin position="78"/>
        <end position="97"/>
    </location>
</feature>
<dbReference type="InterPro" id="IPR050382">
    <property type="entry name" value="MFS_Na/Anion_cotransporter"/>
</dbReference>
<feature type="transmembrane region" description="Helical" evidence="6">
    <location>
        <begin position="165"/>
        <end position="184"/>
    </location>
</feature>
<evidence type="ECO:0000256" key="2">
    <source>
        <dbReference type="ARBA" id="ARBA00022475"/>
    </source>
</evidence>
<dbReference type="InterPro" id="IPR020846">
    <property type="entry name" value="MFS_dom"/>
</dbReference>
<comment type="subcellular location">
    <subcellularLocation>
        <location evidence="1">Cell membrane</location>
        <topology evidence="1">Multi-pass membrane protein</topology>
    </subcellularLocation>
</comment>
<gene>
    <name evidence="8" type="ORF">HEB94_007503</name>
</gene>
<dbReference type="GO" id="GO:0005886">
    <property type="term" value="C:plasma membrane"/>
    <property type="evidence" value="ECO:0007669"/>
    <property type="project" value="UniProtKB-SubCell"/>
</dbReference>
<dbReference type="SUPFAM" id="SSF103473">
    <property type="entry name" value="MFS general substrate transporter"/>
    <property type="match status" value="1"/>
</dbReference>
<feature type="transmembrane region" description="Helical" evidence="6">
    <location>
        <begin position="47"/>
        <end position="66"/>
    </location>
</feature>
<evidence type="ECO:0000256" key="3">
    <source>
        <dbReference type="ARBA" id="ARBA00022692"/>
    </source>
</evidence>
<evidence type="ECO:0000256" key="1">
    <source>
        <dbReference type="ARBA" id="ARBA00004651"/>
    </source>
</evidence>
<dbReference type="InterPro" id="IPR036259">
    <property type="entry name" value="MFS_trans_sf"/>
</dbReference>
<protein>
    <submittedName>
        <fullName evidence="8">ACS family glucarate transporter-like MFS transporter</fullName>
    </submittedName>
</protein>
<dbReference type="RefSeq" id="WP_192753994.1">
    <property type="nucleotide sequence ID" value="NZ_BAABJL010000095.1"/>
</dbReference>
<dbReference type="GO" id="GO:0022857">
    <property type="term" value="F:transmembrane transporter activity"/>
    <property type="evidence" value="ECO:0007669"/>
    <property type="project" value="InterPro"/>
</dbReference>
<dbReference type="Pfam" id="PF07690">
    <property type="entry name" value="MFS_1"/>
    <property type="match status" value="2"/>
</dbReference>